<dbReference type="OrthoDB" id="684045at2759"/>
<feature type="repeat" description="ANK" evidence="3">
    <location>
        <begin position="464"/>
        <end position="497"/>
    </location>
</feature>
<feature type="domain" description="BTB" evidence="4">
    <location>
        <begin position="698"/>
        <end position="764"/>
    </location>
</feature>
<keyword evidence="1" id="KW-0677">Repeat</keyword>
<proteinExistence type="predicted"/>
<keyword evidence="6" id="KW-1185">Reference proteome</keyword>
<dbReference type="InterPro" id="IPR002110">
    <property type="entry name" value="Ankyrin_rpt"/>
</dbReference>
<dbReference type="Proteomes" id="UP001149090">
    <property type="component" value="Unassembled WGS sequence"/>
</dbReference>
<feature type="repeat" description="ANK" evidence="3">
    <location>
        <begin position="92"/>
        <end position="125"/>
    </location>
</feature>
<evidence type="ECO:0000259" key="4">
    <source>
        <dbReference type="PROSITE" id="PS50097"/>
    </source>
</evidence>
<dbReference type="SMART" id="SM00248">
    <property type="entry name" value="ANK"/>
    <property type="match status" value="12"/>
</dbReference>
<reference evidence="5" key="1">
    <citation type="submission" date="2022-10" db="EMBL/GenBank/DDBJ databases">
        <title>Novel sulphate-reducing endosymbionts in the free-living metamonad Anaeramoeba.</title>
        <authorList>
            <person name="Jerlstrom-Hultqvist J."/>
            <person name="Cepicka I."/>
            <person name="Gallot-Lavallee L."/>
            <person name="Salas-Leiva D."/>
            <person name="Curtis B.A."/>
            <person name="Zahonova K."/>
            <person name="Pipaliya S."/>
            <person name="Dacks J."/>
            <person name="Roger A.J."/>
        </authorList>
    </citation>
    <scope>NUCLEOTIDE SEQUENCE</scope>
    <source>
        <strain evidence="5">BMAN</strain>
    </source>
</reference>
<organism evidence="5 6">
    <name type="scientific">Anaeramoeba ignava</name>
    <name type="common">Anaerobic marine amoeba</name>
    <dbReference type="NCBI Taxonomy" id="1746090"/>
    <lineage>
        <taxon>Eukaryota</taxon>
        <taxon>Metamonada</taxon>
        <taxon>Anaeramoebidae</taxon>
        <taxon>Anaeramoeba</taxon>
    </lineage>
</organism>
<dbReference type="Pfam" id="PF00023">
    <property type="entry name" value="Ank"/>
    <property type="match status" value="1"/>
</dbReference>
<feature type="repeat" description="ANK" evidence="3">
    <location>
        <begin position="24"/>
        <end position="57"/>
    </location>
</feature>
<sequence>MLTVLDFIENPFKIPLNPNFRNKKNQTLLHEAIIYKLDQKIVKTLIEKGVDIQAQDFYNQTALHLACEHGEDVSIIQTLIEKGNDPQTVSVNKETPLHRACMNKNGHEIIQFLIKQSIDLNAIDETESQSPLHYALMHNAELNTIKLLIESGANPHLVDRKQRNCIHFECLNNPRLDVLEYLINIGVSPQAKDSNQKFPLDYACKNKLDIEIANFLYNLNPIIKNEQIIECLTAHSNFQTVKFLMEQSRDPSSLQLDLTRNFSFIIRNINDPDFLNYLIKYTNIDINKKLIDSNEFAINMIWTKNCEEVLPKLKVLLSNGANSNAMNRNKMTSLHLALEALCGYEIVGLLLDNKSDPNVQDALSRTALHIAIQTHQKLEIFKLLISKGAQVMPKKDSNLFLLHYCINYNTSLDVIEYLVENGLPLNEKDHKKRGALHFVNKKTQLKIVKYLVSKGIEIRDLDSYKRTTLHYACSKGAGLNIVKFLVSKGMDINAEDKFQQTPLYYSTLIFNYYVVDFLLKKGADVNVKGKDRKSLFEVSIASSFPHLPLILLENDADPKISYYYGFNDHHNILKVFDSFQKDFSNLLSRQELTDCTIQALDGSIPAHKLILQARISKDPNVLDSFFLACRAKKVTEVLEFLEFVYTGRIDFENQTSFFQKLSNFCSDAKLDEKWIEEKKGMRGLRRDMWMLYCDDSSKDFAIIVQENPIKCHRLILVARSNLFRGMFLSVNDDSNQVNDFLGISYEAYLQLIQFIYFDQINEFSDQITQELLEANRYYQLNPNSSLKIKLKQPKPISKKFFF</sequence>
<gene>
    <name evidence="5" type="ORF">M0811_00663</name>
</gene>
<dbReference type="Gene3D" id="1.25.40.20">
    <property type="entry name" value="Ankyrin repeat-containing domain"/>
    <property type="match status" value="4"/>
</dbReference>
<evidence type="ECO:0000256" key="1">
    <source>
        <dbReference type="ARBA" id="ARBA00022737"/>
    </source>
</evidence>
<dbReference type="EMBL" id="JAPDFW010000070">
    <property type="protein sequence ID" value="KAJ5074035.1"/>
    <property type="molecule type" value="Genomic_DNA"/>
</dbReference>
<protein>
    <submittedName>
        <fullName evidence="5">Molting protein mlt-4</fullName>
    </submittedName>
</protein>
<dbReference type="PROSITE" id="PS50097">
    <property type="entry name" value="BTB"/>
    <property type="match status" value="2"/>
</dbReference>
<comment type="caution">
    <text evidence="5">The sequence shown here is derived from an EMBL/GenBank/DDBJ whole genome shotgun (WGS) entry which is preliminary data.</text>
</comment>
<dbReference type="PANTHER" id="PTHR24198">
    <property type="entry name" value="ANKYRIN REPEAT AND PROTEIN KINASE DOMAIN-CONTAINING PROTEIN"/>
    <property type="match status" value="1"/>
</dbReference>
<evidence type="ECO:0000256" key="2">
    <source>
        <dbReference type="ARBA" id="ARBA00023043"/>
    </source>
</evidence>
<dbReference type="Gene3D" id="3.30.710.10">
    <property type="entry name" value="Potassium Channel Kv1.1, Chain A"/>
    <property type="match status" value="2"/>
</dbReference>
<dbReference type="SUPFAM" id="SSF54695">
    <property type="entry name" value="POZ domain"/>
    <property type="match status" value="2"/>
</dbReference>
<dbReference type="PROSITE" id="PS50297">
    <property type="entry name" value="ANK_REP_REGION"/>
    <property type="match status" value="5"/>
</dbReference>
<feature type="repeat" description="ANK" evidence="3">
    <location>
        <begin position="363"/>
        <end position="396"/>
    </location>
</feature>
<dbReference type="Pfam" id="PF12796">
    <property type="entry name" value="Ank_2"/>
    <property type="match status" value="3"/>
</dbReference>
<dbReference type="InterPro" id="IPR000210">
    <property type="entry name" value="BTB/POZ_dom"/>
</dbReference>
<feature type="domain" description="BTB" evidence="4">
    <location>
        <begin position="593"/>
        <end position="653"/>
    </location>
</feature>
<feature type="repeat" description="ANK" evidence="3">
    <location>
        <begin position="498"/>
        <end position="530"/>
    </location>
</feature>
<dbReference type="PROSITE" id="PS50088">
    <property type="entry name" value="ANK_REPEAT"/>
    <property type="match status" value="7"/>
</dbReference>
<evidence type="ECO:0000313" key="6">
    <source>
        <dbReference type="Proteomes" id="UP001149090"/>
    </source>
</evidence>
<dbReference type="Pfam" id="PF00651">
    <property type="entry name" value="BTB"/>
    <property type="match status" value="1"/>
</dbReference>
<dbReference type="AlphaFoldDB" id="A0A9Q0LK90"/>
<name>A0A9Q0LK90_ANAIG</name>
<dbReference type="SMART" id="SM00225">
    <property type="entry name" value="BTB"/>
    <property type="match status" value="1"/>
</dbReference>
<feature type="repeat" description="ANK" evidence="3">
    <location>
        <begin position="58"/>
        <end position="91"/>
    </location>
</feature>
<evidence type="ECO:0000256" key="3">
    <source>
        <dbReference type="PROSITE-ProRule" id="PRU00023"/>
    </source>
</evidence>
<dbReference type="CDD" id="cd18186">
    <property type="entry name" value="BTB_POZ_ZBTB_KLHL-like"/>
    <property type="match status" value="2"/>
</dbReference>
<dbReference type="SUPFAM" id="SSF48403">
    <property type="entry name" value="Ankyrin repeat"/>
    <property type="match status" value="3"/>
</dbReference>
<accession>A0A9Q0LK90</accession>
<dbReference type="InterPro" id="IPR011333">
    <property type="entry name" value="SKP1/BTB/POZ_sf"/>
</dbReference>
<evidence type="ECO:0000313" key="5">
    <source>
        <dbReference type="EMBL" id="KAJ5074035.1"/>
    </source>
</evidence>
<dbReference type="PANTHER" id="PTHR24198:SF165">
    <property type="entry name" value="ANKYRIN REPEAT-CONTAINING PROTEIN-RELATED"/>
    <property type="match status" value="1"/>
</dbReference>
<dbReference type="InterPro" id="IPR036770">
    <property type="entry name" value="Ankyrin_rpt-contain_sf"/>
</dbReference>
<feature type="repeat" description="ANK" evidence="3">
    <location>
        <begin position="127"/>
        <end position="160"/>
    </location>
</feature>
<keyword evidence="2 3" id="KW-0040">ANK repeat</keyword>